<dbReference type="InterPro" id="IPR024607">
    <property type="entry name" value="Sulfatase_CS"/>
</dbReference>
<evidence type="ECO:0000256" key="1">
    <source>
        <dbReference type="ARBA" id="ARBA00008779"/>
    </source>
</evidence>
<dbReference type="STRING" id="762486.SAMN05444411_101517"/>
<dbReference type="PANTHER" id="PTHR42693">
    <property type="entry name" value="ARYLSULFATASE FAMILY MEMBER"/>
    <property type="match status" value="1"/>
</dbReference>
<evidence type="ECO:0000256" key="4">
    <source>
        <dbReference type="ARBA" id="ARBA00022837"/>
    </source>
</evidence>
<dbReference type="SUPFAM" id="SSF53649">
    <property type="entry name" value="Alkaline phosphatase-like"/>
    <property type="match status" value="1"/>
</dbReference>
<keyword evidence="3" id="KW-0378">Hydrolase</keyword>
<protein>
    <submittedName>
        <fullName evidence="6">Uncharacterized sulfatase</fullName>
    </submittedName>
</protein>
<accession>A0A1H2SRE1</accession>
<evidence type="ECO:0000256" key="2">
    <source>
        <dbReference type="ARBA" id="ARBA00022723"/>
    </source>
</evidence>
<name>A0A1H2SRE1_9FLAO</name>
<dbReference type="InterPro" id="IPR050738">
    <property type="entry name" value="Sulfatase"/>
</dbReference>
<reference evidence="6 7" key="1">
    <citation type="submission" date="2016-10" db="EMBL/GenBank/DDBJ databases">
        <authorList>
            <person name="de Groot N.N."/>
        </authorList>
    </citation>
    <scope>NUCLEOTIDE SEQUENCE [LARGE SCALE GENOMIC DNA]</scope>
    <source>
        <strain evidence="6 7">DSM 24956</strain>
    </source>
</reference>
<sequence length="467" mass="52969">MRISKNFLAFIIVAFLIKIGNAQHKKPNILVILADDLGYATTSVYAGKSAKIETPNINRIAKEGARFTDAYVTASVCGPSRSGLLTGRYQQRFGIYANFDTQRGPGVPASEKAMGTYFKEAGYTTAAIGKWHVGVKLPGQHPIDRGFDKYYGFNSAQTDYFNSPILFDGKKKVKKHDYLTFQFTDEAIDFIDENNKSSEKKPFFMYLAYNAVHGPNQAPEDYIAKFKNQPKAIAKQMAMVNALDDSIGRLLDALKKMGVEENTLVYFLSDNGGLPNWWKDSNKPWRGFKREQWEGGCHVQFLMKWPGVIPAGVTRNEMVSSLDILTTSLAAAKIKQPKNIQLDGENILPIFKSEKKVEIHKSLFWAGSHVARSGVEYKKGAKLSYKQDNPPPSWAVRKGKWKLVQMLEYYKPMLYDLNTDPRETNDLSASNPKVVQKLTKDFSVWFNDMSEPMSWDKKWFKQLKKIK</sequence>
<dbReference type="GO" id="GO:0046872">
    <property type="term" value="F:metal ion binding"/>
    <property type="evidence" value="ECO:0007669"/>
    <property type="project" value="UniProtKB-KW"/>
</dbReference>
<keyword evidence="4" id="KW-0106">Calcium</keyword>
<dbReference type="Proteomes" id="UP000199595">
    <property type="component" value="Unassembled WGS sequence"/>
</dbReference>
<dbReference type="Gene3D" id="3.30.1120.10">
    <property type="match status" value="1"/>
</dbReference>
<dbReference type="InterPro" id="IPR017850">
    <property type="entry name" value="Alkaline_phosphatase_core_sf"/>
</dbReference>
<keyword evidence="7" id="KW-1185">Reference proteome</keyword>
<evidence type="ECO:0000313" key="6">
    <source>
        <dbReference type="EMBL" id="SDW34186.1"/>
    </source>
</evidence>
<dbReference type="PANTHER" id="PTHR42693:SF53">
    <property type="entry name" value="ENDO-4-O-SULFATASE"/>
    <property type="match status" value="1"/>
</dbReference>
<dbReference type="Gene3D" id="3.40.720.10">
    <property type="entry name" value="Alkaline Phosphatase, subunit A"/>
    <property type="match status" value="1"/>
</dbReference>
<evidence type="ECO:0000259" key="5">
    <source>
        <dbReference type="Pfam" id="PF00884"/>
    </source>
</evidence>
<dbReference type="GO" id="GO:0004065">
    <property type="term" value="F:arylsulfatase activity"/>
    <property type="evidence" value="ECO:0007669"/>
    <property type="project" value="TreeGrafter"/>
</dbReference>
<evidence type="ECO:0000313" key="7">
    <source>
        <dbReference type="Proteomes" id="UP000199595"/>
    </source>
</evidence>
<dbReference type="OrthoDB" id="975025at2"/>
<dbReference type="PROSITE" id="PS00149">
    <property type="entry name" value="SULFATASE_2"/>
    <property type="match status" value="1"/>
</dbReference>
<evidence type="ECO:0000256" key="3">
    <source>
        <dbReference type="ARBA" id="ARBA00022801"/>
    </source>
</evidence>
<feature type="domain" description="Sulfatase N-terminal" evidence="5">
    <location>
        <begin position="27"/>
        <end position="333"/>
    </location>
</feature>
<comment type="similarity">
    <text evidence="1">Belongs to the sulfatase family.</text>
</comment>
<dbReference type="Pfam" id="PF00884">
    <property type="entry name" value="Sulfatase"/>
    <property type="match status" value="1"/>
</dbReference>
<gene>
    <name evidence="6" type="ORF">SAMN05444411_101517</name>
</gene>
<proteinExistence type="inferred from homology"/>
<organism evidence="6 7">
    <name type="scientific">Lutibacter oricola</name>
    <dbReference type="NCBI Taxonomy" id="762486"/>
    <lineage>
        <taxon>Bacteria</taxon>
        <taxon>Pseudomonadati</taxon>
        <taxon>Bacteroidota</taxon>
        <taxon>Flavobacteriia</taxon>
        <taxon>Flavobacteriales</taxon>
        <taxon>Flavobacteriaceae</taxon>
        <taxon>Lutibacter</taxon>
    </lineage>
</organism>
<dbReference type="RefSeq" id="WP_090119391.1">
    <property type="nucleotide sequence ID" value="NZ_FNNJ01000001.1"/>
</dbReference>
<dbReference type="PROSITE" id="PS00523">
    <property type="entry name" value="SULFATASE_1"/>
    <property type="match status" value="1"/>
</dbReference>
<dbReference type="EMBL" id="FNNJ01000001">
    <property type="protein sequence ID" value="SDW34186.1"/>
    <property type="molecule type" value="Genomic_DNA"/>
</dbReference>
<keyword evidence="2" id="KW-0479">Metal-binding</keyword>
<dbReference type="InterPro" id="IPR000917">
    <property type="entry name" value="Sulfatase_N"/>
</dbReference>
<dbReference type="AlphaFoldDB" id="A0A1H2SRE1"/>